<dbReference type="RefSeq" id="WP_166396230.1">
    <property type="nucleotide sequence ID" value="NZ_CP045121.1"/>
</dbReference>
<dbReference type="KEGG" id="rmar:GBA65_08465"/>
<accession>A0A6G8PWF9</accession>
<reference evidence="1 2" key="1">
    <citation type="submission" date="2019-10" db="EMBL/GenBank/DDBJ databases">
        <title>Rubrobacter sp nov SCSIO 52915 isolated from a deep-sea sediment in the South China Sea.</title>
        <authorList>
            <person name="Chen R.W."/>
        </authorList>
    </citation>
    <scope>NUCLEOTIDE SEQUENCE [LARGE SCALE GENOMIC DNA]</scope>
    <source>
        <strain evidence="1 2">SCSIO 52915</strain>
    </source>
</reference>
<name>A0A6G8PWF9_9ACTN</name>
<organism evidence="1 2">
    <name type="scientific">Rubrobacter marinus</name>
    <dbReference type="NCBI Taxonomy" id="2653852"/>
    <lineage>
        <taxon>Bacteria</taxon>
        <taxon>Bacillati</taxon>
        <taxon>Actinomycetota</taxon>
        <taxon>Rubrobacteria</taxon>
        <taxon>Rubrobacterales</taxon>
        <taxon>Rubrobacteraceae</taxon>
        <taxon>Rubrobacter</taxon>
    </lineage>
</organism>
<evidence type="ECO:0000313" key="1">
    <source>
        <dbReference type="EMBL" id="QIN78549.1"/>
    </source>
</evidence>
<sequence>MKVENEAILRCPNCRVEGRHGLLYLSNRLRASRCDNCGYTQMFSGHIYAEYARDVTDRATSLPRRLAGQAIRHPLDVFGWPAKALLKPLGLLSEVGKVTDFERRSHRRPATRG</sequence>
<dbReference type="Proteomes" id="UP000502706">
    <property type="component" value="Chromosome"/>
</dbReference>
<gene>
    <name evidence="1" type="ORF">GBA65_08465</name>
</gene>
<dbReference type="AlphaFoldDB" id="A0A6G8PWF9"/>
<protein>
    <submittedName>
        <fullName evidence="1">Uncharacterized protein</fullName>
    </submittedName>
</protein>
<keyword evidence="2" id="KW-1185">Reference proteome</keyword>
<dbReference type="EMBL" id="CP045121">
    <property type="protein sequence ID" value="QIN78549.1"/>
    <property type="molecule type" value="Genomic_DNA"/>
</dbReference>
<evidence type="ECO:0000313" key="2">
    <source>
        <dbReference type="Proteomes" id="UP000502706"/>
    </source>
</evidence>
<proteinExistence type="predicted"/>